<dbReference type="Proteomes" id="UP000253998">
    <property type="component" value="Unassembled WGS sequence"/>
</dbReference>
<evidence type="ECO:0000313" key="4">
    <source>
        <dbReference type="Proteomes" id="UP000253998"/>
    </source>
</evidence>
<proteinExistence type="predicted"/>
<dbReference type="AlphaFoldDB" id="A0A8B2U9Y9"/>
<reference evidence="3 4" key="1">
    <citation type="submission" date="2018-05" db="EMBL/GenBank/DDBJ databases">
        <title>Draft Genome Sequences for a Diverse set of 7 Haemophilus Species.</title>
        <authorList>
            <person name="Nichols M."/>
            <person name="Topaz N."/>
            <person name="Wang X."/>
            <person name="Wang X."/>
            <person name="Boxrud D."/>
        </authorList>
    </citation>
    <scope>NUCLEOTIDE SEQUENCE [LARGE SCALE GENOMIC DNA]</scope>
    <source>
        <strain evidence="3 4">C2001002503</strain>
    </source>
</reference>
<dbReference type="Gene3D" id="6.10.140.1340">
    <property type="match status" value="1"/>
</dbReference>
<feature type="domain" description="Rhodanese" evidence="2">
    <location>
        <begin position="15"/>
        <end position="108"/>
    </location>
</feature>
<organism evidence="3 4">
    <name type="scientific">Aggregatibacter segnis</name>
    <dbReference type="NCBI Taxonomy" id="739"/>
    <lineage>
        <taxon>Bacteria</taxon>
        <taxon>Pseudomonadati</taxon>
        <taxon>Pseudomonadota</taxon>
        <taxon>Gammaproteobacteria</taxon>
        <taxon>Pasteurellales</taxon>
        <taxon>Pasteurellaceae</taxon>
        <taxon>Aggregatibacter</taxon>
    </lineage>
</organism>
<dbReference type="RefSeq" id="WP_006717874.1">
    <property type="nucleotide sequence ID" value="NZ_CP065983.1"/>
</dbReference>
<keyword evidence="1" id="KW-0812">Transmembrane</keyword>
<dbReference type="Gene3D" id="3.40.250.10">
    <property type="entry name" value="Rhodanese-like domain"/>
    <property type="match status" value="1"/>
</dbReference>
<evidence type="ECO:0000256" key="1">
    <source>
        <dbReference type="SAM" id="Phobius"/>
    </source>
</evidence>
<protein>
    <submittedName>
        <fullName evidence="3">DUF2892 domain-containing protein</fullName>
    </submittedName>
</protein>
<dbReference type="PANTHER" id="PTHR44086:SF10">
    <property type="entry name" value="THIOSULFATE SULFURTRANSFERASE_RHODANESE-LIKE DOMAIN-CONTAINING PROTEIN 3"/>
    <property type="match status" value="1"/>
</dbReference>
<dbReference type="Pfam" id="PF00581">
    <property type="entry name" value="Rhodanese"/>
    <property type="match status" value="1"/>
</dbReference>
<dbReference type="GO" id="GO:0004792">
    <property type="term" value="F:thiosulfate-cyanide sulfurtransferase activity"/>
    <property type="evidence" value="ECO:0007669"/>
    <property type="project" value="TreeGrafter"/>
</dbReference>
<dbReference type="Pfam" id="PF11127">
    <property type="entry name" value="YgaP-like_TM"/>
    <property type="match status" value="1"/>
</dbReference>
<evidence type="ECO:0000313" key="3">
    <source>
        <dbReference type="EMBL" id="RDE72335.1"/>
    </source>
</evidence>
<accession>A0A8B2U9Y9</accession>
<gene>
    <name evidence="3" type="ORF">DPV83_01565</name>
</gene>
<name>A0A8B2U9Y9_9PAST</name>
<keyword evidence="1" id="KW-0472">Membrane</keyword>
<dbReference type="InterPro" id="IPR001763">
    <property type="entry name" value="Rhodanese-like_dom"/>
</dbReference>
<dbReference type="EMBL" id="QEPM01000001">
    <property type="protein sequence ID" value="RDE72335.1"/>
    <property type="molecule type" value="Genomic_DNA"/>
</dbReference>
<evidence type="ECO:0000259" key="2">
    <source>
        <dbReference type="PROSITE" id="PS50206"/>
    </source>
</evidence>
<sequence length="176" mass="19286">MTISIISALEAKNRLASGALLIDIRQPEEYQREHIEGAMLQPLSELQCQGLDKTLKQGSCLIFHCKSGARTGSQSAFLKQLAQEHHCEAYFLQDGITGWKNAGLATRVNLSQPIDIMRQVQISAGSLILLGSVLGWSVSPYFYWLPAFVGAGLTFAGISSFCGMAKLLALMPWNRK</sequence>
<dbReference type="InterPro" id="IPR021309">
    <property type="entry name" value="YgaP-like_TM"/>
</dbReference>
<comment type="caution">
    <text evidence="3">The sequence shown here is derived from an EMBL/GenBank/DDBJ whole genome shotgun (WGS) entry which is preliminary data.</text>
</comment>
<dbReference type="SMART" id="SM00450">
    <property type="entry name" value="RHOD"/>
    <property type="match status" value="1"/>
</dbReference>
<dbReference type="PANTHER" id="PTHR44086">
    <property type="entry name" value="THIOSULFATE SULFURTRANSFERASE RDL2, MITOCHONDRIAL-RELATED"/>
    <property type="match status" value="1"/>
</dbReference>
<feature type="transmembrane region" description="Helical" evidence="1">
    <location>
        <begin position="120"/>
        <end position="138"/>
    </location>
</feature>
<keyword evidence="1" id="KW-1133">Transmembrane helix</keyword>
<dbReference type="PROSITE" id="PS50206">
    <property type="entry name" value="RHODANESE_3"/>
    <property type="match status" value="1"/>
</dbReference>
<dbReference type="SUPFAM" id="SSF52821">
    <property type="entry name" value="Rhodanese/Cell cycle control phosphatase"/>
    <property type="match status" value="1"/>
</dbReference>
<feature type="transmembrane region" description="Helical" evidence="1">
    <location>
        <begin position="144"/>
        <end position="169"/>
    </location>
</feature>
<dbReference type="InterPro" id="IPR036873">
    <property type="entry name" value="Rhodanese-like_dom_sf"/>
</dbReference>
<dbReference type="GeneID" id="60800172"/>